<keyword evidence="10" id="KW-1185">Reference proteome</keyword>
<reference evidence="9 10" key="1">
    <citation type="submission" date="2018-07" db="EMBL/GenBank/DDBJ databases">
        <title>Leeuwenhoekiella genomics.</title>
        <authorList>
            <person name="Tahon G."/>
            <person name="Willems A."/>
        </authorList>
    </citation>
    <scope>NUCLEOTIDE SEQUENCE [LARGE SCALE GENOMIC DNA]</scope>
    <source>
        <strain evidence="9 10">LMG 29608</strain>
    </source>
</reference>
<evidence type="ECO:0000256" key="3">
    <source>
        <dbReference type="ARBA" id="ARBA00022452"/>
    </source>
</evidence>
<dbReference type="Proteomes" id="UP000289859">
    <property type="component" value="Unassembled WGS sequence"/>
</dbReference>
<dbReference type="EMBL" id="QOVK01000019">
    <property type="protein sequence ID" value="RXG16387.1"/>
    <property type="molecule type" value="Genomic_DNA"/>
</dbReference>
<proteinExistence type="inferred from homology"/>
<dbReference type="Gene3D" id="2.40.170.20">
    <property type="entry name" value="TonB-dependent receptor, beta-barrel domain"/>
    <property type="match status" value="1"/>
</dbReference>
<dbReference type="Pfam" id="PF13715">
    <property type="entry name" value="CarbopepD_reg_2"/>
    <property type="match status" value="1"/>
</dbReference>
<keyword evidence="6 7" id="KW-0998">Cell outer membrane</keyword>
<dbReference type="SUPFAM" id="SSF49464">
    <property type="entry name" value="Carboxypeptidase regulatory domain-like"/>
    <property type="match status" value="1"/>
</dbReference>
<dbReference type="InterPro" id="IPR039426">
    <property type="entry name" value="TonB-dep_rcpt-like"/>
</dbReference>
<dbReference type="InterPro" id="IPR023996">
    <property type="entry name" value="TonB-dep_OMP_SusC/RagA"/>
</dbReference>
<dbReference type="InterPro" id="IPR008969">
    <property type="entry name" value="CarboxyPept-like_regulatory"/>
</dbReference>
<sequence length="1221" mass="136384">MKENITNKFYTPPRVIFQTTMKIFILLFCTSVLALTPGKSVSQKSRVSFEKDMTISVDDVLKIVKNQTDYNFVYPADMFAGMQNIELSKGDFLLENLLKKVLETSAIDFEVEGEKTIVFSKNQNLGLIQRQIQGIVKDESGMPLPGVTVLVEGASKGTSTDFDGKYTISAQMGEVLVYSYIGFEKKRITVADDSVINVSLQASVESLDDVIITGFQNIKEQVFTGAAQTLKAEDIEIAGVPQVSRLLEGRAAGVTVQNVSGTFGATPKITIRGSSSILGDTKPLWIIDGAIQENIVNVNVNDLASGDANTLLGSAVAGISAADIESIEILKDASASALYGARALNGVIVITTKSGKRNQKTRVNYSVENAVRVVPNYGQFDLLNSQRTIGVYEELSDKGRLNYPLSLQGRYGGVYHILARNINTYNETSGAFGVSNTPEARNRFLQQYELANTDWFKTLFRPSLTQTHSLSFTGGGENSTSYSSISYYTDPGWTVADRVRRLTGNMRNRFFLADDKLIVGTNIQASYRDQNAPGTFNRQNDPVNGTFTRDFDINPFSYALNTSRAIRPYDNNGDLEYVRFNWAPFNIINELEKNTLKINVYDIRLQADLEYKLSKDLKYNFLGTVRYANSTRNHKVREGSNGAEAYRSAETSIVRNQNIFLYSDPSRPNEDPRVVMPYGGILERTDNSITTYTVRNSLNFDKTINDLHTVGLYAAQEYRYNDRYEHRNRNYGVQFGKGNVPFLDPDLFDKLIGEGVDYYSVFETRQREVTFLAKLSYDYDSKYIFNISGNYEGSNRAGRSNSSRWLPTYNASARWNAGQEDFIKKSGWISKLSFRAGYGLIALLADNVSNNLPVFRNALTNRLFSDDRENYITIEDLQNSDLTWEQTRELNIGMNAGFLNNRISLDLDLYTRKGADLIDFVRTSGIGGEFLKLGNNSELLTKGIEAQLTTHNIKTDDFSWDTTLNASYFDQEISKIAQRPNVLDLVDDTGGNVVGKPVNGLWSFDFAGLSDQGFPTFNLGDGEDPLRDIDFQDIEDITDYLVYEGPTQANFTGGLSNSFKYKNVDFSFFVTFAQGNKIRLAPTFSAVYNDLSVFSRDFNDRWLISGDENVTSVPTIPSGAQLSAYGQNTLTRAYNAYNYSTQRVADGSFIRMRNISLGYSFTSNVLSRLNLSQLRVSAQATNPFLIYSDSKLNGQDPEFIRSGGVAQPVPKQYTVSLNLAF</sequence>
<comment type="similarity">
    <text evidence="7">Belongs to the TonB-dependent receptor family.</text>
</comment>
<protein>
    <submittedName>
        <fullName evidence="9">TonB-linked SusC/RagA family outer membrane protein</fullName>
    </submittedName>
</protein>
<dbReference type="SUPFAM" id="SSF56935">
    <property type="entry name" value="Porins"/>
    <property type="match status" value="1"/>
</dbReference>
<dbReference type="InterPro" id="IPR012910">
    <property type="entry name" value="Plug_dom"/>
</dbReference>
<organism evidence="9 10">
    <name type="scientific">Leeuwenhoekiella polynyae</name>
    <dbReference type="NCBI Taxonomy" id="1550906"/>
    <lineage>
        <taxon>Bacteria</taxon>
        <taxon>Pseudomonadati</taxon>
        <taxon>Bacteroidota</taxon>
        <taxon>Flavobacteriia</taxon>
        <taxon>Flavobacteriales</taxon>
        <taxon>Flavobacteriaceae</taxon>
        <taxon>Leeuwenhoekiella</taxon>
    </lineage>
</organism>
<evidence type="ECO:0000256" key="4">
    <source>
        <dbReference type="ARBA" id="ARBA00022692"/>
    </source>
</evidence>
<gene>
    <name evidence="9" type="ORF">DSM02_3250</name>
</gene>
<accession>A0A4Q0NVW5</accession>
<evidence type="ECO:0000313" key="9">
    <source>
        <dbReference type="EMBL" id="RXG16387.1"/>
    </source>
</evidence>
<evidence type="ECO:0000256" key="5">
    <source>
        <dbReference type="ARBA" id="ARBA00023136"/>
    </source>
</evidence>
<dbReference type="InterPro" id="IPR036942">
    <property type="entry name" value="Beta-barrel_TonB_sf"/>
</dbReference>
<keyword evidence="5 7" id="KW-0472">Membrane</keyword>
<dbReference type="InterPro" id="IPR037066">
    <property type="entry name" value="Plug_dom_sf"/>
</dbReference>
<keyword evidence="2 7" id="KW-0813">Transport</keyword>
<dbReference type="NCBIfam" id="TIGR04057">
    <property type="entry name" value="SusC_RagA_signa"/>
    <property type="match status" value="1"/>
</dbReference>
<comment type="caution">
    <text evidence="9">The sequence shown here is derived from an EMBL/GenBank/DDBJ whole genome shotgun (WGS) entry which is preliminary data.</text>
</comment>
<dbReference type="PROSITE" id="PS52016">
    <property type="entry name" value="TONB_DEPENDENT_REC_3"/>
    <property type="match status" value="1"/>
</dbReference>
<keyword evidence="3 7" id="KW-1134">Transmembrane beta strand</keyword>
<evidence type="ECO:0000256" key="1">
    <source>
        <dbReference type="ARBA" id="ARBA00004571"/>
    </source>
</evidence>
<dbReference type="Pfam" id="PF07715">
    <property type="entry name" value="Plug"/>
    <property type="match status" value="1"/>
</dbReference>
<dbReference type="Gene3D" id="2.60.40.1120">
    <property type="entry name" value="Carboxypeptidase-like, regulatory domain"/>
    <property type="match status" value="1"/>
</dbReference>
<evidence type="ECO:0000256" key="6">
    <source>
        <dbReference type="ARBA" id="ARBA00023237"/>
    </source>
</evidence>
<feature type="domain" description="TonB-dependent receptor plug" evidence="8">
    <location>
        <begin position="224"/>
        <end position="347"/>
    </location>
</feature>
<evidence type="ECO:0000259" key="8">
    <source>
        <dbReference type="Pfam" id="PF07715"/>
    </source>
</evidence>
<dbReference type="InterPro" id="IPR023997">
    <property type="entry name" value="TonB-dep_OMP_SusC/RagA_CS"/>
</dbReference>
<name>A0A4Q0NVW5_9FLAO</name>
<dbReference type="AlphaFoldDB" id="A0A4Q0NVW5"/>
<dbReference type="Gene3D" id="2.170.130.10">
    <property type="entry name" value="TonB-dependent receptor, plug domain"/>
    <property type="match status" value="1"/>
</dbReference>
<comment type="subcellular location">
    <subcellularLocation>
        <location evidence="1 7">Cell outer membrane</location>
        <topology evidence="1 7">Multi-pass membrane protein</topology>
    </subcellularLocation>
</comment>
<evidence type="ECO:0000256" key="7">
    <source>
        <dbReference type="PROSITE-ProRule" id="PRU01360"/>
    </source>
</evidence>
<keyword evidence="4 7" id="KW-0812">Transmembrane</keyword>
<dbReference type="GO" id="GO:0009279">
    <property type="term" value="C:cell outer membrane"/>
    <property type="evidence" value="ECO:0007669"/>
    <property type="project" value="UniProtKB-SubCell"/>
</dbReference>
<evidence type="ECO:0000256" key="2">
    <source>
        <dbReference type="ARBA" id="ARBA00022448"/>
    </source>
</evidence>
<dbReference type="RefSeq" id="WP_240674080.1">
    <property type="nucleotide sequence ID" value="NZ_JBHUOO010000020.1"/>
</dbReference>
<dbReference type="NCBIfam" id="TIGR04056">
    <property type="entry name" value="OMP_RagA_SusC"/>
    <property type="match status" value="1"/>
</dbReference>
<evidence type="ECO:0000313" key="10">
    <source>
        <dbReference type="Proteomes" id="UP000289859"/>
    </source>
</evidence>